<gene>
    <name evidence="1" type="ORF">CLOHYLEM_04636</name>
</gene>
<dbReference type="eggNOG" id="COG3210">
    <property type="taxonomic scope" value="Bacteria"/>
</dbReference>
<accession>C0BXU9</accession>
<dbReference type="STRING" id="553973.CLOHYLEM_04636"/>
<dbReference type="RefSeq" id="WP_006441969.1">
    <property type="nucleotide sequence ID" value="NZ_CP036524.1"/>
</dbReference>
<organism evidence="1 2">
    <name type="scientific">[Clostridium] hylemonae DSM 15053</name>
    <dbReference type="NCBI Taxonomy" id="553973"/>
    <lineage>
        <taxon>Bacteria</taxon>
        <taxon>Bacillati</taxon>
        <taxon>Bacillota</taxon>
        <taxon>Clostridia</taxon>
        <taxon>Lachnospirales</taxon>
        <taxon>Lachnospiraceae</taxon>
    </lineage>
</organism>
<protein>
    <submittedName>
        <fullName evidence="1">Uncharacterized protein</fullName>
    </submittedName>
</protein>
<dbReference type="AlphaFoldDB" id="C0BXU9"/>
<comment type="caution">
    <text evidence="1">The sequence shown here is derived from an EMBL/GenBank/DDBJ whole genome shotgun (WGS) entry which is preliminary data.</text>
</comment>
<reference evidence="1" key="2">
    <citation type="submission" date="2013-06" db="EMBL/GenBank/DDBJ databases">
        <title>Draft genome sequence of Clostridium hylemonae (DSM 15053).</title>
        <authorList>
            <person name="Sudarsanam P."/>
            <person name="Ley R."/>
            <person name="Guruge J."/>
            <person name="Turnbaugh P.J."/>
            <person name="Mahowald M."/>
            <person name="Liep D."/>
            <person name="Gordon J."/>
        </authorList>
    </citation>
    <scope>NUCLEOTIDE SEQUENCE</scope>
    <source>
        <strain evidence="1">DSM 15053</strain>
    </source>
</reference>
<dbReference type="HOGENOM" id="CLU_462878_0_0_9"/>
<evidence type="ECO:0000313" key="1">
    <source>
        <dbReference type="EMBL" id="EEG75406.1"/>
    </source>
</evidence>
<reference evidence="1" key="1">
    <citation type="submission" date="2009-02" db="EMBL/GenBank/DDBJ databases">
        <authorList>
            <person name="Fulton L."/>
            <person name="Clifton S."/>
            <person name="Fulton B."/>
            <person name="Xu J."/>
            <person name="Minx P."/>
            <person name="Pepin K.H."/>
            <person name="Johnson M."/>
            <person name="Bhonagiri V."/>
            <person name="Nash W.E."/>
            <person name="Mardis E.R."/>
            <person name="Wilson R.K."/>
        </authorList>
    </citation>
    <scope>NUCLEOTIDE SEQUENCE [LARGE SCALE GENOMIC DNA]</scope>
    <source>
        <strain evidence="1">DSM 15053</strain>
    </source>
</reference>
<proteinExistence type="predicted"/>
<keyword evidence="2" id="KW-1185">Reference proteome</keyword>
<name>C0BXU9_9FIRM</name>
<sequence>MSERPYPFEKNRYYYGKMLTSADFQAEQRYNEYKRMFLNQMVLGRGVLCGLGVRMLDERTLLIESGAAVDGAGREITVPGDTVKKLSAFEGYDSLAKQKAALYVRYREETAQPVCVVNRKAEQDEYEDNRIREKYEFFLADCQERQQSGPDEDFFVEALLSGGPDYAVSLRMPAVVSRGRRVRLSLLVEKLSDEESSLSLSGVLKLPAFLTAEGAQELHICEEDIVLECGAFRTYDHWLYASEVEFDSTTILWDVDASAITVDGSEAECEPDPELPLRLTDRTPEELIKWRVGQKSLEEKNHGNEEEAVRLAEISIADEAHDHVLREVREFGVKRYIPVPESEEICREYLSYYSEHAEYIRDMLPAAEKKEEEIPAREAEAPVIRGGTLEIPLDVKMKKGKICYSEEIIHGLGPGNVYVDVGICNVDDGAGSRNKSDTVVYGDTGLFEGKNRQGISAQTAVKVFEARGSFQVAARLTGEQNTIVLPLRWTAVRVPDGTDTDGEDGNMQIVPETPTVRLSQGEKHYFSVRFKNMLPCTLKYELMEDGGGEIGPDGIYTAPAKAGIYEIRISCADHRSVCTYVYAVVGGKE</sequence>
<dbReference type="EMBL" id="ABYI02000012">
    <property type="protein sequence ID" value="EEG75406.1"/>
    <property type="molecule type" value="Genomic_DNA"/>
</dbReference>
<dbReference type="OrthoDB" id="1982228at2"/>
<dbReference type="Proteomes" id="UP000004893">
    <property type="component" value="Unassembled WGS sequence"/>
</dbReference>
<evidence type="ECO:0000313" key="2">
    <source>
        <dbReference type="Proteomes" id="UP000004893"/>
    </source>
</evidence>